<dbReference type="InterPro" id="IPR011009">
    <property type="entry name" value="Kinase-like_dom_sf"/>
</dbReference>
<feature type="compositionally biased region" description="Low complexity" evidence="9">
    <location>
        <begin position="680"/>
        <end position="692"/>
    </location>
</feature>
<dbReference type="InterPro" id="IPR000719">
    <property type="entry name" value="Prot_kinase_dom"/>
</dbReference>
<dbReference type="CDD" id="cd06609">
    <property type="entry name" value="STKc_MST3_like"/>
    <property type="match status" value="1"/>
</dbReference>
<feature type="region of interest" description="Disordered" evidence="9">
    <location>
        <begin position="437"/>
        <end position="585"/>
    </location>
</feature>
<sequence>MNPEHGWDYNTNSGPPQSWDHGKDAQSYYHVVDWLDLVMKSDTAIGNEESTKRPSVTDSNTADSSVAGSQTEGPSPAAPAPAPSNESAANAFSIIGLDGVKEVKKVSGGDGWMAEEVVLGVVEDGSIWRGIKTFRVPIFREIQISEEPNVGSESGAQAKIDLESSEDDIQEIQQEISVLSSCASPFVTQYYGSFVRGFKLWIIMEYLSGGSCLDLLRPGSFTEVHIAIVMRELLLGLEYLHREGKIHRDIKAANILLSGTGQVKLADFGVATQLNNIKSQRNTFVGTPFWMAPEVISQVNPYSFKADIWSLGITAIELGLGEPPHATIHPMKVLFLIPKEPAPRLEGNRWSREFKDFVEKCLVKNPDQRASAKELLNHRFIRNAGRVEKLQELIERRQDWQTSKASRKSHPRLYEETMNTLGAAPEEGWDFDTIRTNPHPSTFHTDHKSTIRSRSTTSERSVSSALQGLNLNAAPQSGTTETEIRKVSDTAIRINNGKRRRSSAAKKPTEKPALEQKNQRTIKPEVHKQENPLAPVTDYGKAASTVRQFKRVSDKSPRTSPYGSPQAQDSKAEDENKVAMRSPTTEKGFIGRQLYSSVVRDALSEIEERASLSGNQSAQEAAFRLAEAWSQLDAIDPESGYQLIRTLVDRLQQQPQLNLMVSPIPVVGTPGSATKTNTKSSLSGPTLTGSSPMPKAITRPRGATGGGSKKKKNLRQNDEFGTEGVDDEFDKPTPANSQLADVLYGRWLEGLRGRWGAVAK</sequence>
<dbReference type="PROSITE" id="PS50011">
    <property type="entry name" value="PROTEIN_KINASE_DOM"/>
    <property type="match status" value="1"/>
</dbReference>
<evidence type="ECO:0000256" key="1">
    <source>
        <dbReference type="ARBA" id="ARBA00008874"/>
    </source>
</evidence>
<keyword evidence="5" id="KW-0418">Kinase</keyword>
<dbReference type="PANTHER" id="PTHR48012:SF10">
    <property type="entry name" value="FI20177P1"/>
    <property type="match status" value="1"/>
</dbReference>
<organism evidence="11 12">
    <name type="scientific">Discina gigas</name>
    <dbReference type="NCBI Taxonomy" id="1032678"/>
    <lineage>
        <taxon>Eukaryota</taxon>
        <taxon>Fungi</taxon>
        <taxon>Dikarya</taxon>
        <taxon>Ascomycota</taxon>
        <taxon>Pezizomycotina</taxon>
        <taxon>Pezizomycetes</taxon>
        <taxon>Pezizales</taxon>
        <taxon>Discinaceae</taxon>
        <taxon>Discina</taxon>
    </lineage>
</organism>
<dbReference type="Gene3D" id="1.10.510.10">
    <property type="entry name" value="Transferase(Phosphotransferase) domain 1"/>
    <property type="match status" value="1"/>
</dbReference>
<comment type="caution">
    <text evidence="11">The sequence shown here is derived from an EMBL/GenBank/DDBJ whole genome shotgun (WGS) entry which is preliminary data.</text>
</comment>
<keyword evidence="6" id="KW-0067">ATP-binding</keyword>
<proteinExistence type="inferred from homology"/>
<dbReference type="EMBL" id="JBBBZM010000006">
    <property type="protein sequence ID" value="KAL0640039.1"/>
    <property type="molecule type" value="Genomic_DNA"/>
</dbReference>
<keyword evidence="4" id="KW-0547">Nucleotide-binding</keyword>
<keyword evidence="2" id="KW-0723">Serine/threonine-protein kinase</keyword>
<dbReference type="SUPFAM" id="SSF56112">
    <property type="entry name" value="Protein kinase-like (PK-like)"/>
    <property type="match status" value="1"/>
</dbReference>
<evidence type="ECO:0000256" key="6">
    <source>
        <dbReference type="ARBA" id="ARBA00022840"/>
    </source>
</evidence>
<keyword evidence="12" id="KW-1185">Reference proteome</keyword>
<feature type="compositionally biased region" description="Polar residues" evidence="9">
    <location>
        <begin position="558"/>
        <end position="569"/>
    </location>
</feature>
<name>A0ABR3GVR6_9PEZI</name>
<comment type="similarity">
    <text evidence="1">Belongs to the protein kinase superfamily. STE Ser/Thr protein kinase family. STE20 subfamily.</text>
</comment>
<feature type="compositionally biased region" description="Low complexity" evidence="9">
    <location>
        <begin position="452"/>
        <end position="464"/>
    </location>
</feature>
<feature type="compositionally biased region" description="Acidic residues" evidence="9">
    <location>
        <begin position="720"/>
        <end position="729"/>
    </location>
</feature>
<evidence type="ECO:0000256" key="4">
    <source>
        <dbReference type="ARBA" id="ARBA00022741"/>
    </source>
</evidence>
<evidence type="ECO:0000259" key="10">
    <source>
        <dbReference type="PROSITE" id="PS50011"/>
    </source>
</evidence>
<accession>A0ABR3GVR6</accession>
<evidence type="ECO:0000256" key="7">
    <source>
        <dbReference type="ARBA" id="ARBA00047899"/>
    </source>
</evidence>
<feature type="region of interest" description="Disordered" evidence="9">
    <location>
        <begin position="1"/>
        <end position="23"/>
    </location>
</feature>
<comment type="catalytic activity">
    <reaction evidence="8">
        <text>L-seryl-[protein] + ATP = O-phospho-L-seryl-[protein] + ADP + H(+)</text>
        <dbReference type="Rhea" id="RHEA:17989"/>
        <dbReference type="Rhea" id="RHEA-COMP:9863"/>
        <dbReference type="Rhea" id="RHEA-COMP:11604"/>
        <dbReference type="ChEBI" id="CHEBI:15378"/>
        <dbReference type="ChEBI" id="CHEBI:29999"/>
        <dbReference type="ChEBI" id="CHEBI:30616"/>
        <dbReference type="ChEBI" id="CHEBI:83421"/>
        <dbReference type="ChEBI" id="CHEBI:456216"/>
        <dbReference type="EC" id="2.7.11.1"/>
    </reaction>
</comment>
<feature type="domain" description="Protein kinase" evidence="10">
    <location>
        <begin position="113"/>
        <end position="381"/>
    </location>
</feature>
<dbReference type="Pfam" id="PF00069">
    <property type="entry name" value="Pkinase"/>
    <property type="match status" value="1"/>
</dbReference>
<dbReference type="InterPro" id="IPR050629">
    <property type="entry name" value="STE20/SPS1-PAK"/>
</dbReference>
<feature type="compositionally biased region" description="Polar residues" evidence="9">
    <location>
        <begin position="53"/>
        <end position="73"/>
    </location>
</feature>
<evidence type="ECO:0000313" key="11">
    <source>
        <dbReference type="EMBL" id="KAL0640039.1"/>
    </source>
</evidence>
<evidence type="ECO:0000256" key="2">
    <source>
        <dbReference type="ARBA" id="ARBA00022527"/>
    </source>
</evidence>
<evidence type="ECO:0000256" key="8">
    <source>
        <dbReference type="ARBA" id="ARBA00048679"/>
    </source>
</evidence>
<evidence type="ECO:0000313" key="12">
    <source>
        <dbReference type="Proteomes" id="UP001447188"/>
    </source>
</evidence>
<protein>
    <recommendedName>
        <fullName evidence="10">Protein kinase domain-containing protein</fullName>
    </recommendedName>
</protein>
<feature type="region of interest" description="Disordered" evidence="9">
    <location>
        <begin position="45"/>
        <end position="86"/>
    </location>
</feature>
<feature type="region of interest" description="Disordered" evidence="9">
    <location>
        <begin position="670"/>
        <end position="736"/>
    </location>
</feature>
<evidence type="ECO:0000256" key="9">
    <source>
        <dbReference type="SAM" id="MobiDB-lite"/>
    </source>
</evidence>
<evidence type="ECO:0000256" key="5">
    <source>
        <dbReference type="ARBA" id="ARBA00022777"/>
    </source>
</evidence>
<comment type="catalytic activity">
    <reaction evidence="7">
        <text>L-threonyl-[protein] + ATP = O-phospho-L-threonyl-[protein] + ADP + H(+)</text>
        <dbReference type="Rhea" id="RHEA:46608"/>
        <dbReference type="Rhea" id="RHEA-COMP:11060"/>
        <dbReference type="Rhea" id="RHEA-COMP:11605"/>
        <dbReference type="ChEBI" id="CHEBI:15378"/>
        <dbReference type="ChEBI" id="CHEBI:30013"/>
        <dbReference type="ChEBI" id="CHEBI:30616"/>
        <dbReference type="ChEBI" id="CHEBI:61977"/>
        <dbReference type="ChEBI" id="CHEBI:456216"/>
        <dbReference type="EC" id="2.7.11.1"/>
    </reaction>
</comment>
<gene>
    <name evidence="11" type="ORF">Q9L58_000867</name>
</gene>
<reference evidence="11 12" key="1">
    <citation type="submission" date="2024-02" db="EMBL/GenBank/DDBJ databases">
        <title>Discinaceae phylogenomics.</title>
        <authorList>
            <person name="Dirks A.C."/>
            <person name="James T.Y."/>
        </authorList>
    </citation>
    <scope>NUCLEOTIDE SEQUENCE [LARGE SCALE GENOMIC DNA]</scope>
    <source>
        <strain evidence="11 12">ACD0624</strain>
    </source>
</reference>
<dbReference type="SMART" id="SM00220">
    <property type="entry name" value="S_TKc"/>
    <property type="match status" value="1"/>
</dbReference>
<evidence type="ECO:0000256" key="3">
    <source>
        <dbReference type="ARBA" id="ARBA00022679"/>
    </source>
</evidence>
<keyword evidence="3" id="KW-0808">Transferase</keyword>
<feature type="compositionally biased region" description="Basic and acidic residues" evidence="9">
    <location>
        <begin position="507"/>
        <end position="530"/>
    </location>
</feature>
<dbReference type="PANTHER" id="PTHR48012">
    <property type="entry name" value="STERILE20-LIKE KINASE, ISOFORM B-RELATED"/>
    <property type="match status" value="1"/>
</dbReference>
<dbReference type="Proteomes" id="UP001447188">
    <property type="component" value="Unassembled WGS sequence"/>
</dbReference>
<feature type="compositionally biased region" description="Polar residues" evidence="9">
    <location>
        <begin position="465"/>
        <end position="481"/>
    </location>
</feature>